<evidence type="ECO:0000256" key="7">
    <source>
        <dbReference type="ARBA" id="ARBA00022777"/>
    </source>
</evidence>
<dbReference type="InterPro" id="IPR008271">
    <property type="entry name" value="Ser/Thr_kinase_AS"/>
</dbReference>
<dbReference type="InterPro" id="IPR000719">
    <property type="entry name" value="Prot_kinase_dom"/>
</dbReference>
<evidence type="ECO:0000256" key="8">
    <source>
        <dbReference type="ARBA" id="ARBA00022786"/>
    </source>
</evidence>
<sequence>MLHASNVQGHSEFQQEVDVLSKVRHPNIVTLVGACPEAWALIYEYLPNGSLEDRLTCKNNTPPLLWQTRIQIATEICSALIFLHTNNPHSIIHGDLKPANVLLDANFVSKLGDFGICRLIPQAESSSGSSTPFCRTHPKGTFVYMDPEFLGTGQLTAKSDVYSFGIILLRLLTGRPAMGLVKEVEYALDKGNLSDVLDESAGSWPFVQAKQLAQLALSCCQMHRRSRPDLESEVMKVLEPFKDSCRASTSSSWIGDEEQSQGPPSYFLCPILQQIMRDPHIAADGFTYEADALKEWLDSGNETSPMTNLQLAHLNVVPNQSLRSAIQEWQQQQL</sequence>
<comment type="pathway">
    <text evidence="2">Protein modification; protein ubiquitination.</text>
</comment>
<dbReference type="GO" id="GO:0016567">
    <property type="term" value="P:protein ubiquitination"/>
    <property type="evidence" value="ECO:0007669"/>
    <property type="project" value="InterPro"/>
</dbReference>
<dbReference type="CDD" id="cd16655">
    <property type="entry name" value="RING-Ubox_WDSUB1-like"/>
    <property type="match status" value="1"/>
</dbReference>
<comment type="caution">
    <text evidence="14">The sequence shown here is derived from an EMBL/GenBank/DDBJ whole genome shotgun (WGS) entry which is preliminary data.</text>
</comment>
<dbReference type="PROSITE" id="PS00108">
    <property type="entry name" value="PROTEIN_KINASE_ST"/>
    <property type="match status" value="1"/>
</dbReference>
<evidence type="ECO:0000256" key="11">
    <source>
        <dbReference type="ARBA" id="ARBA00048679"/>
    </source>
</evidence>
<accession>A0AA41UW98</accession>
<evidence type="ECO:0000256" key="2">
    <source>
        <dbReference type="ARBA" id="ARBA00004906"/>
    </source>
</evidence>
<dbReference type="Gene3D" id="1.10.510.10">
    <property type="entry name" value="Transferase(Phosphotransferase) domain 1"/>
    <property type="match status" value="1"/>
</dbReference>
<evidence type="ECO:0000256" key="3">
    <source>
        <dbReference type="ARBA" id="ARBA00008718"/>
    </source>
</evidence>
<comment type="catalytic activity">
    <reaction evidence="10">
        <text>L-threonyl-[protein] + ATP = O-phospho-L-threonyl-[protein] + ADP + H(+)</text>
        <dbReference type="Rhea" id="RHEA:46608"/>
        <dbReference type="Rhea" id="RHEA-COMP:11060"/>
        <dbReference type="Rhea" id="RHEA-COMP:11605"/>
        <dbReference type="ChEBI" id="CHEBI:15378"/>
        <dbReference type="ChEBI" id="CHEBI:30013"/>
        <dbReference type="ChEBI" id="CHEBI:30616"/>
        <dbReference type="ChEBI" id="CHEBI:61977"/>
        <dbReference type="ChEBI" id="CHEBI:456216"/>
        <dbReference type="EC" id="2.7.11.1"/>
    </reaction>
</comment>
<dbReference type="PANTHER" id="PTHR45647">
    <property type="entry name" value="OS02G0152300 PROTEIN"/>
    <property type="match status" value="1"/>
</dbReference>
<evidence type="ECO:0000256" key="4">
    <source>
        <dbReference type="ARBA" id="ARBA00022527"/>
    </source>
</evidence>
<dbReference type="SMART" id="SM00504">
    <property type="entry name" value="Ubox"/>
    <property type="match status" value="1"/>
</dbReference>
<dbReference type="Pfam" id="PF04564">
    <property type="entry name" value="U-box"/>
    <property type="match status" value="1"/>
</dbReference>
<dbReference type="PANTHER" id="PTHR45647:SF100">
    <property type="entry name" value="U-BOX DOMAIN-CONTAINING PROTEIN 33"/>
    <property type="match status" value="1"/>
</dbReference>
<feature type="domain" description="Protein kinase" evidence="12">
    <location>
        <begin position="1"/>
        <end position="242"/>
    </location>
</feature>
<dbReference type="PROSITE" id="PS50011">
    <property type="entry name" value="PROTEIN_KINASE_DOM"/>
    <property type="match status" value="1"/>
</dbReference>
<dbReference type="SUPFAM" id="SSF57850">
    <property type="entry name" value="RING/U-box"/>
    <property type="match status" value="1"/>
</dbReference>
<protein>
    <recommendedName>
        <fullName evidence="16">RING-type E3 ubiquitin transferase</fullName>
    </recommendedName>
</protein>
<dbReference type="GO" id="GO:0004674">
    <property type="term" value="F:protein serine/threonine kinase activity"/>
    <property type="evidence" value="ECO:0007669"/>
    <property type="project" value="UniProtKB-KW"/>
</dbReference>
<reference evidence="14" key="1">
    <citation type="submission" date="2022-03" db="EMBL/GenBank/DDBJ databases">
        <title>A functionally conserved STORR gene fusion in Papaver species that diverged 16.8 million years ago.</title>
        <authorList>
            <person name="Catania T."/>
        </authorList>
    </citation>
    <scope>NUCLEOTIDE SEQUENCE</scope>
    <source>
        <strain evidence="14">S-191538</strain>
    </source>
</reference>
<feature type="domain" description="U-box" evidence="13">
    <location>
        <begin position="262"/>
        <end position="334"/>
    </location>
</feature>
<evidence type="ECO:0000256" key="10">
    <source>
        <dbReference type="ARBA" id="ARBA00047899"/>
    </source>
</evidence>
<evidence type="ECO:0000313" key="15">
    <source>
        <dbReference type="Proteomes" id="UP001177140"/>
    </source>
</evidence>
<keyword evidence="9" id="KW-0067">ATP-binding</keyword>
<dbReference type="Proteomes" id="UP001177140">
    <property type="component" value="Unassembled WGS sequence"/>
</dbReference>
<proteinExistence type="inferred from homology"/>
<keyword evidence="7" id="KW-0418">Kinase</keyword>
<comment type="catalytic activity">
    <reaction evidence="1">
        <text>S-ubiquitinyl-[E2 ubiquitin-conjugating enzyme]-L-cysteine + [acceptor protein]-L-lysine = [E2 ubiquitin-conjugating enzyme]-L-cysteine + N(6)-ubiquitinyl-[acceptor protein]-L-lysine.</text>
        <dbReference type="EC" id="2.3.2.27"/>
    </reaction>
</comment>
<evidence type="ECO:0000256" key="9">
    <source>
        <dbReference type="ARBA" id="ARBA00022840"/>
    </source>
</evidence>
<dbReference type="Gene3D" id="3.30.200.20">
    <property type="entry name" value="Phosphorylase Kinase, domain 1"/>
    <property type="match status" value="1"/>
</dbReference>
<evidence type="ECO:0000259" key="12">
    <source>
        <dbReference type="PROSITE" id="PS50011"/>
    </source>
</evidence>
<evidence type="ECO:0000256" key="6">
    <source>
        <dbReference type="ARBA" id="ARBA00022741"/>
    </source>
</evidence>
<evidence type="ECO:0000313" key="14">
    <source>
        <dbReference type="EMBL" id="MCL7022127.1"/>
    </source>
</evidence>
<dbReference type="InterPro" id="IPR051348">
    <property type="entry name" value="U-box_ubiquitin_ligases"/>
</dbReference>
<evidence type="ECO:0008006" key="16">
    <source>
        <dbReference type="Google" id="ProtNLM"/>
    </source>
</evidence>
<keyword evidence="6" id="KW-0547">Nucleotide-binding</keyword>
<dbReference type="InterPro" id="IPR011009">
    <property type="entry name" value="Kinase-like_dom_sf"/>
</dbReference>
<dbReference type="GO" id="GO:0061630">
    <property type="term" value="F:ubiquitin protein ligase activity"/>
    <property type="evidence" value="ECO:0007669"/>
    <property type="project" value="UniProtKB-EC"/>
</dbReference>
<organism evidence="14 15">
    <name type="scientific">Papaver nudicaule</name>
    <name type="common">Iceland poppy</name>
    <dbReference type="NCBI Taxonomy" id="74823"/>
    <lineage>
        <taxon>Eukaryota</taxon>
        <taxon>Viridiplantae</taxon>
        <taxon>Streptophyta</taxon>
        <taxon>Embryophyta</taxon>
        <taxon>Tracheophyta</taxon>
        <taxon>Spermatophyta</taxon>
        <taxon>Magnoliopsida</taxon>
        <taxon>Ranunculales</taxon>
        <taxon>Papaveraceae</taxon>
        <taxon>Papaveroideae</taxon>
        <taxon>Papaver</taxon>
    </lineage>
</organism>
<dbReference type="EMBL" id="JAJJMA010008291">
    <property type="protein sequence ID" value="MCL7022127.1"/>
    <property type="molecule type" value="Genomic_DNA"/>
</dbReference>
<comment type="similarity">
    <text evidence="3">Belongs to the protein kinase superfamily. TKL Ser/Thr protein kinase family. Pelle subfamily.</text>
</comment>
<evidence type="ECO:0000256" key="1">
    <source>
        <dbReference type="ARBA" id="ARBA00000900"/>
    </source>
</evidence>
<keyword evidence="4" id="KW-0723">Serine/threonine-protein kinase</keyword>
<dbReference type="InterPro" id="IPR013083">
    <property type="entry name" value="Znf_RING/FYVE/PHD"/>
</dbReference>
<dbReference type="PROSITE" id="PS51698">
    <property type="entry name" value="U_BOX"/>
    <property type="match status" value="1"/>
</dbReference>
<dbReference type="InterPro" id="IPR003613">
    <property type="entry name" value="Ubox_domain"/>
</dbReference>
<keyword evidence="15" id="KW-1185">Reference proteome</keyword>
<dbReference type="SMART" id="SM00220">
    <property type="entry name" value="S_TKc"/>
    <property type="match status" value="1"/>
</dbReference>
<evidence type="ECO:0000256" key="5">
    <source>
        <dbReference type="ARBA" id="ARBA00022679"/>
    </source>
</evidence>
<keyword evidence="5" id="KW-0808">Transferase</keyword>
<dbReference type="AlphaFoldDB" id="A0AA41UW98"/>
<dbReference type="FunFam" id="1.10.510.10:FF:000754">
    <property type="entry name" value="Interleukin-1 receptor-associated kinase"/>
    <property type="match status" value="1"/>
</dbReference>
<evidence type="ECO:0000259" key="13">
    <source>
        <dbReference type="PROSITE" id="PS51698"/>
    </source>
</evidence>
<gene>
    <name evidence="14" type="ORF">MKW94_008449</name>
</gene>
<dbReference type="Gene3D" id="3.30.40.10">
    <property type="entry name" value="Zinc/RING finger domain, C3HC4 (zinc finger)"/>
    <property type="match status" value="1"/>
</dbReference>
<dbReference type="Pfam" id="PF00069">
    <property type="entry name" value="Pkinase"/>
    <property type="match status" value="1"/>
</dbReference>
<comment type="catalytic activity">
    <reaction evidence="11">
        <text>L-seryl-[protein] + ATP = O-phospho-L-seryl-[protein] + ADP + H(+)</text>
        <dbReference type="Rhea" id="RHEA:17989"/>
        <dbReference type="Rhea" id="RHEA-COMP:9863"/>
        <dbReference type="Rhea" id="RHEA-COMP:11604"/>
        <dbReference type="ChEBI" id="CHEBI:15378"/>
        <dbReference type="ChEBI" id="CHEBI:29999"/>
        <dbReference type="ChEBI" id="CHEBI:30616"/>
        <dbReference type="ChEBI" id="CHEBI:83421"/>
        <dbReference type="ChEBI" id="CHEBI:456216"/>
        <dbReference type="EC" id="2.7.11.1"/>
    </reaction>
</comment>
<name>A0AA41UW98_PAPNU</name>
<dbReference type="GO" id="GO:0005524">
    <property type="term" value="F:ATP binding"/>
    <property type="evidence" value="ECO:0007669"/>
    <property type="project" value="UniProtKB-KW"/>
</dbReference>
<dbReference type="SUPFAM" id="SSF56112">
    <property type="entry name" value="Protein kinase-like (PK-like)"/>
    <property type="match status" value="1"/>
</dbReference>
<keyword evidence="8" id="KW-0833">Ubl conjugation pathway</keyword>